<dbReference type="GO" id="GO:0005634">
    <property type="term" value="C:nucleus"/>
    <property type="evidence" value="ECO:0007669"/>
    <property type="project" value="UniProtKB-SubCell"/>
</dbReference>
<evidence type="ECO:0000313" key="8">
    <source>
        <dbReference type="Proteomes" id="UP000271241"/>
    </source>
</evidence>
<evidence type="ECO:0000256" key="6">
    <source>
        <dbReference type="SAM" id="MobiDB-lite"/>
    </source>
</evidence>
<dbReference type="InterPro" id="IPR029448">
    <property type="entry name" value="FANCD2"/>
</dbReference>
<dbReference type="GO" id="GO:0070182">
    <property type="term" value="F:DNA polymerase binding"/>
    <property type="evidence" value="ECO:0007669"/>
    <property type="project" value="TreeGrafter"/>
</dbReference>
<dbReference type="GO" id="GO:0000793">
    <property type="term" value="C:condensed chromosome"/>
    <property type="evidence" value="ECO:0007669"/>
    <property type="project" value="TreeGrafter"/>
</dbReference>
<feature type="region of interest" description="Disordered" evidence="6">
    <location>
        <begin position="866"/>
        <end position="971"/>
    </location>
</feature>
<dbReference type="STRING" id="78915.A0A4P9XJB3"/>
<evidence type="ECO:0000256" key="5">
    <source>
        <dbReference type="ARBA" id="ARBA00093456"/>
    </source>
</evidence>
<keyword evidence="2" id="KW-1017">Isopeptide bond</keyword>
<evidence type="ECO:0000256" key="2">
    <source>
        <dbReference type="ARBA" id="ARBA00022499"/>
    </source>
</evidence>
<dbReference type="Pfam" id="PF14631">
    <property type="entry name" value="FancD2"/>
    <property type="match status" value="2"/>
</dbReference>
<dbReference type="PANTHER" id="PTHR32086:SF0">
    <property type="entry name" value="FANCONI ANEMIA GROUP D2 PROTEIN"/>
    <property type="match status" value="1"/>
</dbReference>
<evidence type="ECO:0000256" key="3">
    <source>
        <dbReference type="ARBA" id="ARBA00022843"/>
    </source>
</evidence>
<name>A0A4P9XJB3_9FUNG</name>
<evidence type="ECO:0000313" key="7">
    <source>
        <dbReference type="EMBL" id="RKP05816.1"/>
    </source>
</evidence>
<organism evidence="7 8">
    <name type="scientific">Thamnocephalis sphaerospora</name>
    <dbReference type="NCBI Taxonomy" id="78915"/>
    <lineage>
        <taxon>Eukaryota</taxon>
        <taxon>Fungi</taxon>
        <taxon>Fungi incertae sedis</taxon>
        <taxon>Zoopagomycota</taxon>
        <taxon>Zoopagomycotina</taxon>
        <taxon>Zoopagomycetes</taxon>
        <taxon>Zoopagales</taxon>
        <taxon>Sigmoideomycetaceae</taxon>
        <taxon>Thamnocephalis</taxon>
    </lineage>
</organism>
<dbReference type="GO" id="GO:0031573">
    <property type="term" value="P:mitotic intra-S DNA damage checkpoint signaling"/>
    <property type="evidence" value="ECO:0007669"/>
    <property type="project" value="TreeGrafter"/>
</dbReference>
<proteinExistence type="inferred from homology"/>
<dbReference type="GO" id="GO:0036297">
    <property type="term" value="P:interstrand cross-link repair"/>
    <property type="evidence" value="ECO:0007669"/>
    <property type="project" value="TreeGrafter"/>
</dbReference>
<feature type="compositionally biased region" description="Polar residues" evidence="6">
    <location>
        <begin position="929"/>
        <end position="940"/>
    </location>
</feature>
<feature type="compositionally biased region" description="Basic and acidic residues" evidence="6">
    <location>
        <begin position="905"/>
        <end position="928"/>
    </location>
</feature>
<accession>A0A4P9XJB3</accession>
<dbReference type="GO" id="GO:0007129">
    <property type="term" value="P:homologous chromosome pairing at meiosis"/>
    <property type="evidence" value="ECO:0007669"/>
    <property type="project" value="TreeGrafter"/>
</dbReference>
<reference evidence="8" key="1">
    <citation type="journal article" date="2018" name="Nat. Microbiol.">
        <title>Leveraging single-cell genomics to expand the fungal tree of life.</title>
        <authorList>
            <person name="Ahrendt S.R."/>
            <person name="Quandt C.A."/>
            <person name="Ciobanu D."/>
            <person name="Clum A."/>
            <person name="Salamov A."/>
            <person name="Andreopoulos B."/>
            <person name="Cheng J.F."/>
            <person name="Woyke T."/>
            <person name="Pelin A."/>
            <person name="Henrissat B."/>
            <person name="Reynolds N.K."/>
            <person name="Benny G.L."/>
            <person name="Smith M.E."/>
            <person name="James T.Y."/>
            <person name="Grigoriev I.V."/>
        </authorList>
    </citation>
    <scope>NUCLEOTIDE SEQUENCE [LARGE SCALE GENOMIC DNA]</scope>
    <source>
        <strain evidence="8">RSA 1356</strain>
    </source>
</reference>
<keyword evidence="3" id="KW-0832">Ubl conjugation</keyword>
<keyword evidence="4" id="KW-0539">Nucleus</keyword>
<evidence type="ECO:0000256" key="4">
    <source>
        <dbReference type="ARBA" id="ARBA00023242"/>
    </source>
</evidence>
<dbReference type="OrthoDB" id="27031at2759"/>
<dbReference type="Proteomes" id="UP000271241">
    <property type="component" value="Unassembled WGS sequence"/>
</dbReference>
<dbReference type="PANTHER" id="PTHR32086">
    <property type="entry name" value="FANCONI ANEMIA GROUP D2 PROTEIN"/>
    <property type="match status" value="1"/>
</dbReference>
<evidence type="ECO:0000256" key="1">
    <source>
        <dbReference type="ARBA" id="ARBA00004123"/>
    </source>
</evidence>
<sequence length="971" mass="107368">MEVALQVIRELCCAHADWMKPFAVFVKSILDYTDRLSAEQIRTVYESLCSLTDSSNTEEDSVVSELNLLIRKQLASPVSCYRRSGVIGAVAVVRHLNQRCTQPGAAGGSGATGTAAQAEVHPMLQRATKLLEQVTDACQTSTTTQAFFYDELSNLVASGELDRCLLDWIQQRIAEQFPNRYVLAKSELPAEADSGGKQPDGPLFTGQCAPRISPQVWMDHDGEDADAVINIYPACFSGQFSFAAACSLFNLLQHCVKCTDSGSLEAIDALLGCGICLFDQTQLASFRTQFTAEEQDLAVASLFSALCWTRQLLSAYSGQTDSIDLQSKCTLRLQDAATLEALLREVLPRAQSRIALAKAVAETPLNELSVPKDRGPKSTATAGDKFSSFEAVQGHLRELEIDALGLFAHRISCTLHGPDNGKGAECAELSLEGFKYLIDDLLFKINHKIGGSASAKRGRRETVNAAGHMANATRHTDALDEHSFLQQICRTLPWLHTHLVTLTTIIDKAPSDAEDDGDSEDNDEHEKLLASVCMQKTLAVWKHLLEWAEATNTERGIWLEVIVAALSGQSVELPPPEASEIPRTARLATHASRAFEFVLPLRVRASNLAFAYDIQYLLKKLAHISDNVEELRPALYDSANSYLQQQWTGDVSARGNEITFLIREQVKYHKEPYSVLEGYAARAYPGLFNLDADQMVHYPLLRQDTLPIFFKATFLEVVDSVSKFDELLFTRDEATKHLAQLVKLWKAHVNVVRQTTQRNIVRTTLQCSKQFMDMFLRRGMTILDANFLILRNEVLTTLKVMQQATRSLHSICGDLKVYRDTQLTALVPPVKKQLEMILFRVKAMLGHHNALGAFWLGNLKHRNIAGEEVSSQMPSDRVTDGSEDEESDGSAPQRAVTVKRNGSSQHDRSAKRQRRRLAEQDAPAERSELSNSVVAASSTSGDEEMSQDAGSGPETLHIPVPSDMDAVSEEE</sequence>
<comment type="similarity">
    <text evidence="5">Belongs to the Fanconi anemia protein FANCD2 family.</text>
</comment>
<protein>
    <submittedName>
        <fullName evidence="7">Fanconi anaemia protein FANCD2</fullName>
    </submittedName>
</protein>
<dbReference type="EMBL" id="KZ993025">
    <property type="protein sequence ID" value="RKP05816.1"/>
    <property type="molecule type" value="Genomic_DNA"/>
</dbReference>
<keyword evidence="8" id="KW-1185">Reference proteome</keyword>
<gene>
    <name evidence="7" type="ORF">THASP1DRAFT_32352</name>
</gene>
<dbReference type="AlphaFoldDB" id="A0A4P9XJB3"/>
<dbReference type="GO" id="GO:1990918">
    <property type="term" value="P:double-strand break repair involved in meiotic recombination"/>
    <property type="evidence" value="ECO:0007669"/>
    <property type="project" value="TreeGrafter"/>
</dbReference>
<comment type="subcellular location">
    <subcellularLocation>
        <location evidence="1">Nucleus</location>
    </subcellularLocation>
</comment>